<dbReference type="EMBL" id="BFEA01000483">
    <property type="protein sequence ID" value="GBG84614.1"/>
    <property type="molecule type" value="Genomic_DNA"/>
</dbReference>
<sequence length="319" mass="31404">MPAQPMPGPPQALQQLAQHHHPYGSPLHRSETGAMLATTASTAVGLPGLAARLDPSSAAAAAYVRGPGPAIAPPPVVCAGPTAGYPLGAAACGPSLPTGPGYGQVFSFPQPPGGTLRQPWESLSSPGTAGRAAAGIHYRPSPATGVNPVIPPVYHTSTPHNHPSNPPAHHLQVGLGGLFTATPGAGPSAPAGGIGSCLPSPSRTTLGASPIIGSASSTSLPGMHGIMLGHQSTQLPIGGMHPGPSWLTDTTTIGGGGGGGGSPWHELGGEWKRWTEAGGSPGETFGSGSQSRSPSGGSGTLTGGCSGSTGTTHKRDQWL</sequence>
<dbReference type="Proteomes" id="UP000265515">
    <property type="component" value="Unassembled WGS sequence"/>
</dbReference>
<evidence type="ECO:0000313" key="2">
    <source>
        <dbReference type="EMBL" id="GBG84614.1"/>
    </source>
</evidence>
<name>A0A388LQL7_CHABU</name>
<organism evidence="2 3">
    <name type="scientific">Chara braunii</name>
    <name type="common">Braun's stonewort</name>
    <dbReference type="NCBI Taxonomy" id="69332"/>
    <lineage>
        <taxon>Eukaryota</taxon>
        <taxon>Viridiplantae</taxon>
        <taxon>Streptophyta</taxon>
        <taxon>Charophyceae</taxon>
        <taxon>Charales</taxon>
        <taxon>Characeae</taxon>
        <taxon>Chara</taxon>
    </lineage>
</organism>
<reference evidence="2 3" key="1">
    <citation type="journal article" date="2018" name="Cell">
        <title>The Chara Genome: Secondary Complexity and Implications for Plant Terrestrialization.</title>
        <authorList>
            <person name="Nishiyama T."/>
            <person name="Sakayama H."/>
            <person name="Vries J.D."/>
            <person name="Buschmann H."/>
            <person name="Saint-Marcoux D."/>
            <person name="Ullrich K.K."/>
            <person name="Haas F.B."/>
            <person name="Vanderstraeten L."/>
            <person name="Becker D."/>
            <person name="Lang D."/>
            <person name="Vosolsobe S."/>
            <person name="Rombauts S."/>
            <person name="Wilhelmsson P.K.I."/>
            <person name="Janitza P."/>
            <person name="Kern R."/>
            <person name="Heyl A."/>
            <person name="Rumpler F."/>
            <person name="Villalobos L.I.A.C."/>
            <person name="Clay J.M."/>
            <person name="Skokan R."/>
            <person name="Toyoda A."/>
            <person name="Suzuki Y."/>
            <person name="Kagoshima H."/>
            <person name="Schijlen E."/>
            <person name="Tajeshwar N."/>
            <person name="Catarino B."/>
            <person name="Hetherington A.J."/>
            <person name="Saltykova A."/>
            <person name="Bonnot C."/>
            <person name="Breuninger H."/>
            <person name="Symeonidi A."/>
            <person name="Radhakrishnan G.V."/>
            <person name="Van Nieuwerburgh F."/>
            <person name="Deforce D."/>
            <person name="Chang C."/>
            <person name="Karol K.G."/>
            <person name="Hedrich R."/>
            <person name="Ulvskov P."/>
            <person name="Glockner G."/>
            <person name="Delwiche C.F."/>
            <person name="Petrasek J."/>
            <person name="Van de Peer Y."/>
            <person name="Friml J."/>
            <person name="Beilby M."/>
            <person name="Dolan L."/>
            <person name="Kohara Y."/>
            <person name="Sugano S."/>
            <person name="Fujiyama A."/>
            <person name="Delaux P.-M."/>
            <person name="Quint M."/>
            <person name="TheiBen G."/>
            <person name="Hagemann M."/>
            <person name="Harholt J."/>
            <person name="Dunand C."/>
            <person name="Zachgo S."/>
            <person name="Langdale J."/>
            <person name="Maumus F."/>
            <person name="Straeten D.V.D."/>
            <person name="Gould S.B."/>
            <person name="Rensing S.A."/>
        </authorList>
    </citation>
    <scope>NUCLEOTIDE SEQUENCE [LARGE SCALE GENOMIC DNA]</scope>
    <source>
        <strain evidence="2 3">S276</strain>
    </source>
</reference>
<protein>
    <submittedName>
        <fullName evidence="2">Uncharacterized protein</fullName>
    </submittedName>
</protein>
<accession>A0A388LQL7</accession>
<feature type="compositionally biased region" description="Gly residues" evidence="1">
    <location>
        <begin position="253"/>
        <end position="262"/>
    </location>
</feature>
<gene>
    <name evidence="2" type="ORF">CBR_g38897</name>
</gene>
<evidence type="ECO:0000256" key="1">
    <source>
        <dbReference type="SAM" id="MobiDB-lite"/>
    </source>
</evidence>
<feature type="compositionally biased region" description="Gly residues" evidence="1">
    <location>
        <begin position="296"/>
        <end position="307"/>
    </location>
</feature>
<feature type="compositionally biased region" description="Low complexity" evidence="1">
    <location>
        <begin position="286"/>
        <end position="295"/>
    </location>
</feature>
<evidence type="ECO:0000313" key="3">
    <source>
        <dbReference type="Proteomes" id="UP000265515"/>
    </source>
</evidence>
<comment type="caution">
    <text evidence="2">The sequence shown here is derived from an EMBL/GenBank/DDBJ whole genome shotgun (WGS) entry which is preliminary data.</text>
</comment>
<dbReference type="AlphaFoldDB" id="A0A388LQL7"/>
<keyword evidence="3" id="KW-1185">Reference proteome</keyword>
<proteinExistence type="predicted"/>
<dbReference type="Gramene" id="GBG84614">
    <property type="protein sequence ID" value="GBG84614"/>
    <property type="gene ID" value="CBR_g38897"/>
</dbReference>
<feature type="region of interest" description="Disordered" evidence="1">
    <location>
        <begin position="232"/>
        <end position="319"/>
    </location>
</feature>